<gene>
    <name evidence="1" type="ORF">A2754_02020</name>
</gene>
<comment type="caution">
    <text evidence="1">The sequence shown here is derived from an EMBL/GenBank/DDBJ whole genome shotgun (WGS) entry which is preliminary data.</text>
</comment>
<evidence type="ECO:0000313" key="1">
    <source>
        <dbReference type="EMBL" id="OGH69813.1"/>
    </source>
</evidence>
<name>A0A1F6MEB4_9BACT</name>
<reference evidence="1 2" key="1">
    <citation type="journal article" date="2016" name="Nat. Commun.">
        <title>Thousands of microbial genomes shed light on interconnected biogeochemical processes in an aquifer system.</title>
        <authorList>
            <person name="Anantharaman K."/>
            <person name="Brown C.T."/>
            <person name="Hug L.A."/>
            <person name="Sharon I."/>
            <person name="Castelle C.J."/>
            <person name="Probst A.J."/>
            <person name="Thomas B.C."/>
            <person name="Singh A."/>
            <person name="Wilkins M.J."/>
            <person name="Karaoz U."/>
            <person name="Brodie E.L."/>
            <person name="Williams K.H."/>
            <person name="Hubbard S.S."/>
            <person name="Banfield J.F."/>
        </authorList>
    </citation>
    <scope>NUCLEOTIDE SEQUENCE [LARGE SCALE GENOMIC DNA]</scope>
</reference>
<dbReference type="Proteomes" id="UP000177953">
    <property type="component" value="Unassembled WGS sequence"/>
</dbReference>
<dbReference type="EMBL" id="MFPU01000022">
    <property type="protein sequence ID" value="OGH69813.1"/>
    <property type="molecule type" value="Genomic_DNA"/>
</dbReference>
<dbReference type="AlphaFoldDB" id="A0A1F6MEB4"/>
<protein>
    <submittedName>
        <fullName evidence="1">Uncharacterized protein</fullName>
    </submittedName>
</protein>
<sequence>MTLQGKVERIVQLRAFGLLDMAALSMLEAFDEVYPSAEKLLPGELPVELRDSCEVHLVEFPNLGFDCTDEAVAWMRTQSLGPIGLEHIIGLTNQFENRWERPIVACKLKQKDKTLFFHDVNVGDGGWRRRLCGSTGAFTPYYLFGATPLCR</sequence>
<proteinExistence type="predicted"/>
<accession>A0A1F6MEB4</accession>
<organism evidence="1 2">
    <name type="scientific">Candidatus Magasanikbacteria bacterium RIFCSPHIGHO2_01_FULL_47_8</name>
    <dbReference type="NCBI Taxonomy" id="1798673"/>
    <lineage>
        <taxon>Bacteria</taxon>
        <taxon>Candidatus Magasanikiibacteriota</taxon>
    </lineage>
</organism>
<evidence type="ECO:0000313" key="2">
    <source>
        <dbReference type="Proteomes" id="UP000177953"/>
    </source>
</evidence>